<keyword evidence="22" id="KW-1185">Reference proteome</keyword>
<feature type="transmembrane region" description="Helical" evidence="18">
    <location>
        <begin position="455"/>
        <end position="474"/>
    </location>
</feature>
<feature type="region of interest" description="Disordered" evidence="17">
    <location>
        <begin position="1398"/>
        <end position="1494"/>
    </location>
</feature>
<dbReference type="InterPro" id="IPR017978">
    <property type="entry name" value="GPCR_3_C"/>
</dbReference>
<keyword evidence="12" id="KW-0325">Glycoprotein</keyword>
<feature type="region of interest" description="Disordered" evidence="17">
    <location>
        <begin position="1101"/>
        <end position="1268"/>
    </location>
</feature>
<dbReference type="InterPro" id="IPR054714">
    <property type="entry name" value="GPR158_179_extracellular"/>
</dbReference>
<evidence type="ECO:0000256" key="8">
    <source>
        <dbReference type="ARBA" id="ARBA00023040"/>
    </source>
</evidence>
<evidence type="ECO:0000259" key="20">
    <source>
        <dbReference type="PROSITE" id="PS50259"/>
    </source>
</evidence>
<proteinExistence type="inferred from homology"/>
<dbReference type="GO" id="GO:0043005">
    <property type="term" value="C:neuron projection"/>
    <property type="evidence" value="ECO:0007669"/>
    <property type="project" value="UniProtKB-SubCell"/>
</dbReference>
<keyword evidence="9 18" id="KW-0472">Membrane</keyword>
<keyword evidence="3" id="KW-1003">Cell membrane</keyword>
<evidence type="ECO:0000256" key="3">
    <source>
        <dbReference type="ARBA" id="ARBA00022475"/>
    </source>
</evidence>
<feature type="region of interest" description="Disordered" evidence="17">
    <location>
        <begin position="33"/>
        <end position="52"/>
    </location>
</feature>
<evidence type="ECO:0000256" key="5">
    <source>
        <dbReference type="ARBA" id="ARBA00022729"/>
    </source>
</evidence>
<feature type="domain" description="G-protein coupled receptors family 3 profile" evidence="20">
    <location>
        <begin position="411"/>
        <end position="635"/>
    </location>
</feature>
<dbReference type="GeneTree" id="ENSGT00940000160776"/>
<reference evidence="21" key="1">
    <citation type="submission" date="2020-11" db="EMBL/GenBank/DDBJ databases">
        <title>Gallus gallus (Chicken) genome, bGalGal1, GRCg7b, maternal haplotype autosomes + Z &amp; W.</title>
        <authorList>
            <person name="Warren W."/>
            <person name="Formenti G."/>
            <person name="Fedrigo O."/>
            <person name="Haase B."/>
            <person name="Mountcastle J."/>
            <person name="Balacco J."/>
            <person name="Tracey A."/>
            <person name="Schneider V."/>
            <person name="Okimoto R."/>
            <person name="Cheng H."/>
            <person name="Hawken R."/>
            <person name="Howe K."/>
            <person name="Jarvis E.D."/>
        </authorList>
    </citation>
    <scope>NUCLEOTIDE SEQUENCE [LARGE SCALE GENOMIC DNA]</scope>
    <source>
        <strain evidence="21">Broiler</strain>
    </source>
</reference>
<evidence type="ECO:0000256" key="10">
    <source>
        <dbReference type="ARBA" id="ARBA00023157"/>
    </source>
</evidence>
<evidence type="ECO:0000256" key="7">
    <source>
        <dbReference type="ARBA" id="ARBA00023018"/>
    </source>
</evidence>
<keyword evidence="13" id="KW-0807">Transducer</keyword>
<evidence type="ECO:0000313" key="22">
    <source>
        <dbReference type="Proteomes" id="UP000000539"/>
    </source>
</evidence>
<dbReference type="PROSITE" id="PS50259">
    <property type="entry name" value="G_PROTEIN_RECEP_F3_4"/>
    <property type="match status" value="1"/>
</dbReference>
<keyword evidence="7" id="KW-0770">Synapse</keyword>
<comment type="similarity">
    <text evidence="2">Belongs to the G-protein coupled receptor 3 family.</text>
</comment>
<dbReference type="OrthoDB" id="2129233at2759"/>
<feature type="transmembrane region" description="Helical" evidence="18">
    <location>
        <begin position="387"/>
        <end position="408"/>
    </location>
</feature>
<evidence type="ECO:0000313" key="21">
    <source>
        <dbReference type="Ensembl" id="ENSGALP00010035616.1"/>
    </source>
</evidence>
<name>A0A8V0ZXL0_CHICK</name>
<feature type="region of interest" description="Disordered" evidence="17">
    <location>
        <begin position="804"/>
        <end position="1084"/>
    </location>
</feature>
<evidence type="ECO:0000256" key="1">
    <source>
        <dbReference type="ARBA" id="ARBA00004487"/>
    </source>
</evidence>
<reference evidence="21" key="2">
    <citation type="submission" date="2025-08" db="UniProtKB">
        <authorList>
            <consortium name="Ensembl"/>
        </authorList>
    </citation>
    <scope>IDENTIFICATION</scope>
    <source>
        <strain evidence="21">broiler</strain>
    </source>
</reference>
<keyword evidence="4 18" id="KW-0812">Transmembrane</keyword>
<feature type="compositionally biased region" description="Low complexity" evidence="17">
    <location>
        <begin position="823"/>
        <end position="833"/>
    </location>
</feature>
<feature type="compositionally biased region" description="Gly residues" evidence="17">
    <location>
        <begin position="729"/>
        <end position="740"/>
    </location>
</feature>
<feature type="compositionally biased region" description="Polar residues" evidence="17">
    <location>
        <begin position="1024"/>
        <end position="1033"/>
    </location>
</feature>
<keyword evidence="11" id="KW-0675">Receptor</keyword>
<evidence type="ECO:0000256" key="4">
    <source>
        <dbReference type="ARBA" id="ARBA00022692"/>
    </source>
</evidence>
<feature type="compositionally biased region" description="Basic and acidic residues" evidence="17">
    <location>
        <begin position="974"/>
        <end position="989"/>
    </location>
</feature>
<keyword evidence="8" id="KW-0297">G-protein coupled receptor</keyword>
<evidence type="ECO:0000256" key="19">
    <source>
        <dbReference type="SAM" id="SignalP"/>
    </source>
</evidence>
<comment type="subcellular location">
    <subcellularLocation>
        <location evidence="1">Cell projection</location>
        <location evidence="1">Neuron projection</location>
    </subcellularLocation>
    <subcellularLocation>
        <location evidence="16">Postsynaptic cell membrane</location>
        <topology evidence="16">Multi-pass membrane protein</topology>
    </subcellularLocation>
</comment>
<dbReference type="Pfam" id="PF22572">
    <property type="entry name" value="GPR158_179_EC"/>
    <property type="match status" value="1"/>
</dbReference>
<dbReference type="GlyGen" id="A0A8V0ZXL0">
    <property type="glycosylation" value="2 sites"/>
</dbReference>
<protein>
    <submittedName>
        <fullName evidence="21">G protein-coupled receptor 179</fullName>
    </submittedName>
</protein>
<dbReference type="InterPro" id="IPR043458">
    <property type="entry name" value="GPR158/179"/>
</dbReference>
<evidence type="ECO:0000256" key="14">
    <source>
        <dbReference type="ARBA" id="ARBA00023257"/>
    </source>
</evidence>
<keyword evidence="5 19" id="KW-0732">Signal</keyword>
<dbReference type="CDD" id="cd15293">
    <property type="entry name" value="7tmC_GPR158-like"/>
    <property type="match status" value="1"/>
</dbReference>
<gene>
    <name evidence="21" type="primary">GPR179</name>
</gene>
<evidence type="ECO:0000256" key="11">
    <source>
        <dbReference type="ARBA" id="ARBA00023170"/>
    </source>
</evidence>
<evidence type="ECO:0000256" key="16">
    <source>
        <dbReference type="ARBA" id="ARBA00034104"/>
    </source>
</evidence>
<dbReference type="GO" id="GO:0045211">
    <property type="term" value="C:postsynaptic membrane"/>
    <property type="evidence" value="ECO:0007669"/>
    <property type="project" value="UniProtKB-SubCell"/>
</dbReference>
<evidence type="ECO:0000256" key="2">
    <source>
        <dbReference type="ARBA" id="ARBA00007242"/>
    </source>
</evidence>
<keyword evidence="6 18" id="KW-1133">Transmembrane helix</keyword>
<evidence type="ECO:0000256" key="9">
    <source>
        <dbReference type="ARBA" id="ARBA00023136"/>
    </source>
</evidence>
<reference evidence="21" key="3">
    <citation type="submission" date="2025-09" db="UniProtKB">
        <authorList>
            <consortium name="Ensembl"/>
        </authorList>
    </citation>
    <scope>IDENTIFICATION</scope>
    <source>
        <strain evidence="21">broiler</strain>
    </source>
</reference>
<feature type="compositionally biased region" description="Basic residues" evidence="17">
    <location>
        <begin position="964"/>
        <end position="973"/>
    </location>
</feature>
<evidence type="ECO:0000256" key="15">
    <source>
        <dbReference type="ARBA" id="ARBA00023273"/>
    </source>
</evidence>
<dbReference type="Ensembl" id="ENSGALT00010058597.1">
    <property type="protein sequence ID" value="ENSGALP00010035616.1"/>
    <property type="gene ID" value="ENSGALG00010024047.1"/>
</dbReference>
<organism evidence="21 22">
    <name type="scientific">Gallus gallus</name>
    <name type="common">Chicken</name>
    <dbReference type="NCBI Taxonomy" id="9031"/>
    <lineage>
        <taxon>Eukaryota</taxon>
        <taxon>Metazoa</taxon>
        <taxon>Chordata</taxon>
        <taxon>Craniata</taxon>
        <taxon>Vertebrata</taxon>
        <taxon>Euteleostomi</taxon>
        <taxon>Archelosauria</taxon>
        <taxon>Archosauria</taxon>
        <taxon>Dinosauria</taxon>
        <taxon>Saurischia</taxon>
        <taxon>Theropoda</taxon>
        <taxon>Coelurosauria</taxon>
        <taxon>Aves</taxon>
        <taxon>Neognathae</taxon>
        <taxon>Galloanserae</taxon>
        <taxon>Galliformes</taxon>
        <taxon>Phasianidae</taxon>
        <taxon>Phasianinae</taxon>
        <taxon>Gallus</taxon>
    </lineage>
</organism>
<evidence type="ECO:0000256" key="17">
    <source>
        <dbReference type="SAM" id="MobiDB-lite"/>
    </source>
</evidence>
<accession>A0A8V0ZXL0</accession>
<dbReference type="Proteomes" id="UP000000539">
    <property type="component" value="Chromosome 27"/>
</dbReference>
<evidence type="ECO:0000256" key="18">
    <source>
        <dbReference type="SAM" id="Phobius"/>
    </source>
</evidence>
<keyword evidence="15" id="KW-0966">Cell projection</keyword>
<feature type="transmembrane region" description="Helical" evidence="18">
    <location>
        <begin position="420"/>
        <end position="443"/>
    </location>
</feature>
<keyword evidence="14" id="KW-0628">Postsynaptic cell membrane</keyword>
<dbReference type="Pfam" id="PF00003">
    <property type="entry name" value="7tm_3"/>
    <property type="match status" value="1"/>
</dbReference>
<feature type="compositionally biased region" description="Gly residues" evidence="17">
    <location>
        <begin position="1049"/>
        <end position="1058"/>
    </location>
</feature>
<keyword evidence="10" id="KW-1015">Disulfide bond</keyword>
<feature type="signal peptide" evidence="19">
    <location>
        <begin position="1"/>
        <end position="31"/>
    </location>
</feature>
<feature type="compositionally biased region" description="Basic and acidic residues" evidence="17">
    <location>
        <begin position="1203"/>
        <end position="1228"/>
    </location>
</feature>
<dbReference type="GO" id="GO:0004930">
    <property type="term" value="F:G protein-coupled receptor activity"/>
    <property type="evidence" value="ECO:0007669"/>
    <property type="project" value="UniProtKB-KW"/>
</dbReference>
<sequence>MTPPGGPPLWGAPAALLLLLLLLLLLPLRAGAPPPPDDPTADPRGDPEGSAALSFLRTGDARRLALTNCSRSAALRPPGPDPPPALRAALRAAPEALTQAANFLNMLLQGNDLREASVAEDVEWYQALTRSLAGGHPWARRSLLALDAHPAAPSPRLVLQATAADGEIHLRDVSAPGNRSSDGEWVAELRERRGPPLRKRVLSNDLRSMETPKWRRGDGYVAGPGHVRWSQPFLECRDGKFVPAWAVALSAAFYGLKPDLSPEFKGAVRVDIELRDVGIDQCDSGTGWFAGTHRCDLNSTQCVPQQNRGFVLGQYACRCKPGFYGLSAGPGACRGPPTTLWDPHPPVPSAVPAEGAARLACRRCREGCASCRDDAPCEVEEDRALRAAVLCCQACCMLAVFLCMLLAYHCRRSKRIRASGVVLLETILFGSLLLYFPVFILYFKPSTFRCIALRWVRVLGFAIVYGTITLKLYRVLRAFLARAAQRVPYTASGRVLRALGLLLLPPLWFLAAWTVATLENVGRNVPLVVRAQTARGLHFSICSHDRWDYMVVVAELLLLLWGSALCWAARAVPSAFHEPRYMGIALHNELLLSAAFHAVRFIAVPSLHPDWTLLLCFAHTHGTVTVTLGLLFVPKFLHAGSPLREEIAAEVYEDEVDARRSGLSSSIASAWSERSFDPDDIREELKQLYAQLEMLRTRRMATRNPHLPAPPPTRSSGSRRSSSKRPHDGTGGGGREGGGPFRSRSSEHPAQDAPAGGCSEPSDSESLCGAPLLPRSASAQQLGGHGQPPRLRAVLLQKSLSAGAGEVTPSWGPPEQGEVSRGTAATAAAATPPRDAPPPADSKGTKRVTYAPVKSVSADGPHPAGRVRVVVKRTPPPPPVRYQSLPHRHGDGASPPSGLRSAPPTPAEVCPWELLQEETLRQKQNGGEPPPSAPPGDAAGTPPSLKPPPQRAFRSLGFAVRAINRSRAKRSLKGSREGSARKRGREREGGGGGEQPGLEGTPPPPPAGCSPDPNLRDGDADPSQCVTASSASETPMMGDSEGTAEWDGAAGGGTGAGEGPMSPSVAVQPHGADSPCVAQSAGGTGLRAEVCPWEALSAPVGSVSQQEGAGGVPSMGGSPMKVIGKGGSQPAACGGGAEGLPARSRSAEWGRVGAGGQREICPWEGSGGEDEDGPHHAAPGVGGPWDTERGVKGEGGVQLDVRGVPKGDGKPGWRGTEEHRTQQAERVEGVGGRGDTRISAGSTERGNAEPRKSQSAEVCPWEGQGGSEVSKAEICPWESQGGLGSSKVEICPWEGQGGSGGKKAEICPWEGQGGSVGSKAEICPWEEQSGSGEKKAEVCPWEGQGGSVGSKEEICPWEEQGGSGVSKAEICPWEGQGGSGGSKAEICPWEEQSESVEKKAEICPWEGQSRSGGSKAEIRPQEGRGGAGVSKAEICPWEGQGGSRSSKAEICPQERGGGSGGSKVEICPWEEQEGSGVSKAEICPWEGQGGVSGE</sequence>
<evidence type="ECO:0000256" key="12">
    <source>
        <dbReference type="ARBA" id="ARBA00023180"/>
    </source>
</evidence>
<feature type="chain" id="PRO_5036449693" evidence="19">
    <location>
        <begin position="32"/>
        <end position="1494"/>
    </location>
</feature>
<feature type="transmembrane region" description="Helical" evidence="18">
    <location>
        <begin position="495"/>
        <end position="516"/>
    </location>
</feature>
<evidence type="ECO:0000256" key="13">
    <source>
        <dbReference type="ARBA" id="ARBA00023224"/>
    </source>
</evidence>
<dbReference type="PANTHER" id="PTHR32546">
    <property type="entry name" value="G-PROTEIN COUPLED RECEPTOR 158-RELATED"/>
    <property type="match status" value="1"/>
</dbReference>
<dbReference type="PANTHER" id="PTHR32546:SF7">
    <property type="entry name" value="G-PROTEIN COUPLED RECEPTOR 179-RELATED"/>
    <property type="match status" value="1"/>
</dbReference>
<feature type="region of interest" description="Disordered" evidence="17">
    <location>
        <begin position="699"/>
        <end position="771"/>
    </location>
</feature>
<evidence type="ECO:0000256" key="6">
    <source>
        <dbReference type="ARBA" id="ARBA00022989"/>
    </source>
</evidence>